<dbReference type="InParanoid" id="A0A3Q1IPB9"/>
<dbReference type="OMA" id="MASYHHL"/>
<feature type="region of interest" description="Disordered" evidence="1">
    <location>
        <begin position="232"/>
        <end position="254"/>
    </location>
</feature>
<organism evidence="4 5">
    <name type="scientific">Anabas testudineus</name>
    <name type="common">Climbing perch</name>
    <name type="synonym">Anthias testudineus</name>
    <dbReference type="NCBI Taxonomy" id="64144"/>
    <lineage>
        <taxon>Eukaryota</taxon>
        <taxon>Metazoa</taxon>
        <taxon>Chordata</taxon>
        <taxon>Craniata</taxon>
        <taxon>Vertebrata</taxon>
        <taxon>Euteleostomi</taxon>
        <taxon>Actinopterygii</taxon>
        <taxon>Neopterygii</taxon>
        <taxon>Teleostei</taxon>
        <taxon>Neoteleostei</taxon>
        <taxon>Acanthomorphata</taxon>
        <taxon>Anabantaria</taxon>
        <taxon>Anabantiformes</taxon>
        <taxon>Anabantoidei</taxon>
        <taxon>Anabantidae</taxon>
        <taxon>Anabas</taxon>
    </lineage>
</organism>
<dbReference type="InterPro" id="IPR015216">
    <property type="entry name" value="SANTA"/>
</dbReference>
<dbReference type="Gene3D" id="1.10.10.60">
    <property type="entry name" value="Homeodomain-like"/>
    <property type="match status" value="1"/>
</dbReference>
<dbReference type="GO" id="GO:0000775">
    <property type="term" value="C:chromosome, centromeric region"/>
    <property type="evidence" value="ECO:0007669"/>
    <property type="project" value="TreeGrafter"/>
</dbReference>
<feature type="region of interest" description="Disordered" evidence="1">
    <location>
        <begin position="1064"/>
        <end position="1083"/>
    </location>
</feature>
<keyword evidence="5" id="KW-1185">Reference proteome</keyword>
<dbReference type="Pfam" id="PF09133">
    <property type="entry name" value="SANTA"/>
    <property type="match status" value="1"/>
</dbReference>
<dbReference type="PANTHER" id="PTHR16124">
    <property type="entry name" value="MIS18-BINDING PROTEIN 1"/>
    <property type="match status" value="1"/>
</dbReference>
<evidence type="ECO:0000313" key="5">
    <source>
        <dbReference type="Proteomes" id="UP000265040"/>
    </source>
</evidence>
<dbReference type="Proteomes" id="UP000265040">
    <property type="component" value="Chromosome 22"/>
</dbReference>
<accession>A0A3Q1IPB9</accession>
<dbReference type="InterPro" id="IPR009057">
    <property type="entry name" value="Homeodomain-like_sf"/>
</dbReference>
<dbReference type="SUPFAM" id="SSF46689">
    <property type="entry name" value="Homeodomain-like"/>
    <property type="match status" value="1"/>
</dbReference>
<dbReference type="PROSITE" id="PS51293">
    <property type="entry name" value="SANT"/>
    <property type="match status" value="1"/>
</dbReference>
<sequence length="1120" mass="127047">MASYHNLLQPTKQQFESPAKVFAKLKSKVQREAMCGKEGVFPDPPCFIRDEHGADFNSPRKRADIWMDGELKENYRCGSYRDEVQAVTISPISSPQKTVGYRGSFSDTGRKHVDQMTSVNETGHSFISRHGHTLTKRAFLESTAVSSPISKVNREQILKEATQIRGLDGFRVNRTPVKNDCVRTVFEEECAPQDKLTSPATMYSPMRKRLRKRKLDQGLNKVSVGTKEINAEVGSHSHQRKPSPVLRDHDTHDDSSMENLCGVRGFTPGRSQMNQFTHELMLASPRSIAEKRSSVIMEKLPLMSPAKMLAFMKERESKREQQEVCEVISSTRKLFNRGEFTQSRDTPLSTAHNMGEREDMHFQSVPEVIVPVKRSRVETTDSHSHPSVHVMVPAEQSQAVLLEDPLVVNSPCVSIPKKHQAMFKRNKLPQCEKFPNESVIYLKRWFLRKTHKGLFVDGIHREENIPWNSNVIVDRVSNYVVKTVSGRVYILVGKMKLDAASGFPMWFLKNFVNGFPPNWKVLYETFLSESRDTESEKNSDGGNRKARKKSDASSLDVSVKPQRQKPFKTPASCPPASSTKVSRSGRTIKPPLEYWKGGRVILDAQMNVTIHECYDTSLCIPEVTTTVSSRKSQKPTHVFLPCSEGRKQCESASEEEVSVPLRKVKAPLRKRSQAKIDPVERSSYPLESTNQTVSSPEEFSHRVTRSSQRCPATERMLHLDTVPQKRSRSTSRSKKQTHDTNRPSVRGRKQAVLTSPESLTFSDDNLPQQSSSDEHFTRRKTQRKGELRKRGGKVLNERQLNHSSLSGQSSEISGESGKKLKKTERRKNSDAAQSQRKSHKKSPPTRPSSKSTQSSKKHKTNRSSAVVPQEQDEDEWTEAELMKLQEAVSHYPKHMTGYWAKVARMVGTRSAAECHHQHTSQGRSQTPAKKAKTSRKEKAEAPKEPATDHPVITARAGTFKRKKQVRQFLEAMPKEDVEDIFSSAYMQNKRFEMPSMCPSDDHDFAMSDLEPLTPMSKMFPDVKTPQCLHITPGMMGSPNRSNDDKYVYQLQKRMKKNQFNVYKQAPSSKSFTPTPSVKRTMKRCGNTENDTFVVWEMFPGNDGAVSESGEEEDFYFSDND</sequence>
<dbReference type="CTD" id="55320"/>
<dbReference type="InterPro" id="IPR039110">
    <property type="entry name" value="KNL2-like"/>
</dbReference>
<evidence type="ECO:0000313" key="4">
    <source>
        <dbReference type="Ensembl" id="ENSATEP00000022280.1"/>
    </source>
</evidence>
<dbReference type="FunCoup" id="A0A3Q1IPB9">
    <property type="interactions" value="873"/>
</dbReference>
<feature type="region of interest" description="Disordered" evidence="1">
    <location>
        <begin position="668"/>
        <end position="874"/>
    </location>
</feature>
<feature type="compositionally biased region" description="Basic and acidic residues" evidence="1">
    <location>
        <begin position="533"/>
        <end position="543"/>
    </location>
</feature>
<dbReference type="Pfam" id="PF00249">
    <property type="entry name" value="Myb_DNA-binding"/>
    <property type="match status" value="1"/>
</dbReference>
<evidence type="ECO:0000259" key="2">
    <source>
        <dbReference type="PROSITE" id="PS50090"/>
    </source>
</evidence>
<dbReference type="InterPro" id="IPR001005">
    <property type="entry name" value="SANT/Myb"/>
</dbReference>
<feature type="compositionally biased region" description="Basic residues" evidence="1">
    <location>
        <begin position="725"/>
        <end position="735"/>
    </location>
</feature>
<proteinExistence type="predicted"/>
<dbReference type="RefSeq" id="XP_026195625.1">
    <property type="nucleotide sequence ID" value="XM_026339840.1"/>
</dbReference>
<dbReference type="CDD" id="cd00167">
    <property type="entry name" value="SANT"/>
    <property type="match status" value="1"/>
</dbReference>
<feature type="compositionally biased region" description="Basic and acidic residues" evidence="1">
    <location>
        <begin position="783"/>
        <end position="800"/>
    </location>
</feature>
<reference evidence="4" key="3">
    <citation type="submission" date="2025-09" db="UniProtKB">
        <authorList>
            <consortium name="Ensembl"/>
        </authorList>
    </citation>
    <scope>IDENTIFICATION</scope>
</reference>
<feature type="compositionally biased region" description="Low complexity" evidence="1">
    <location>
        <begin position="803"/>
        <end position="815"/>
    </location>
</feature>
<dbReference type="OrthoDB" id="118550at2759"/>
<feature type="compositionally biased region" description="Polar residues" evidence="1">
    <location>
        <begin position="575"/>
        <end position="585"/>
    </location>
</feature>
<dbReference type="GeneID" id="113148231"/>
<feature type="compositionally biased region" description="Polar residues" evidence="1">
    <location>
        <begin position="1064"/>
        <end position="1077"/>
    </location>
</feature>
<evidence type="ECO:0000259" key="3">
    <source>
        <dbReference type="PROSITE" id="PS51293"/>
    </source>
</evidence>
<dbReference type="PROSITE" id="PS50090">
    <property type="entry name" value="MYB_LIKE"/>
    <property type="match status" value="1"/>
</dbReference>
<feature type="region of interest" description="Disordered" evidence="1">
    <location>
        <begin position="533"/>
        <end position="585"/>
    </location>
</feature>
<feature type="compositionally biased region" description="Basic and acidic residues" evidence="1">
    <location>
        <begin position="934"/>
        <end position="947"/>
    </location>
</feature>
<dbReference type="PANTHER" id="PTHR16124:SF3">
    <property type="entry name" value="MIS18-BINDING PROTEIN 1"/>
    <property type="match status" value="1"/>
</dbReference>
<feature type="domain" description="SANT" evidence="3">
    <location>
        <begin position="871"/>
        <end position="914"/>
    </location>
</feature>
<name>A0A3Q1IPB9_ANATE</name>
<reference evidence="4" key="1">
    <citation type="submission" date="2021-04" db="EMBL/GenBank/DDBJ databases">
        <authorList>
            <consortium name="Wellcome Sanger Institute Data Sharing"/>
        </authorList>
    </citation>
    <scope>NUCLEOTIDE SEQUENCE [LARGE SCALE GENOMIC DNA]</scope>
</reference>
<feature type="compositionally biased region" description="Polar residues" evidence="1">
    <location>
        <begin position="685"/>
        <end position="697"/>
    </location>
</feature>
<protein>
    <recommendedName>
        <fullName evidence="6">Myb-like domain-containing protein</fullName>
    </recommendedName>
</protein>
<feature type="compositionally biased region" description="Polar residues" evidence="1">
    <location>
        <begin position="752"/>
        <end position="771"/>
    </location>
</feature>
<dbReference type="GeneTree" id="ENSGT00390000007395"/>
<evidence type="ECO:0000256" key="1">
    <source>
        <dbReference type="SAM" id="MobiDB-lite"/>
    </source>
</evidence>
<feature type="domain" description="Myb-like" evidence="2">
    <location>
        <begin position="868"/>
        <end position="917"/>
    </location>
</feature>
<dbReference type="InterPro" id="IPR017884">
    <property type="entry name" value="SANT_dom"/>
</dbReference>
<feature type="region of interest" description="Disordered" evidence="1">
    <location>
        <begin position="910"/>
        <end position="949"/>
    </location>
</feature>
<reference evidence="4" key="2">
    <citation type="submission" date="2025-08" db="UniProtKB">
        <authorList>
            <consortium name="Ensembl"/>
        </authorList>
    </citation>
    <scope>IDENTIFICATION</scope>
</reference>
<dbReference type="Ensembl" id="ENSATET00000022648.3">
    <property type="protein sequence ID" value="ENSATEP00000022280.1"/>
    <property type="gene ID" value="ENSATEG00000015470.3"/>
</dbReference>
<dbReference type="AlphaFoldDB" id="A0A3Q1IPB9"/>
<evidence type="ECO:0008006" key="6">
    <source>
        <dbReference type="Google" id="ProtNLM"/>
    </source>
</evidence>